<accession>A0AB40ALU9</accession>
<gene>
    <name evidence="2" type="primary">LOC120251212</name>
</gene>
<reference evidence="2" key="1">
    <citation type="submission" date="2025-08" db="UniProtKB">
        <authorList>
            <consortium name="RefSeq"/>
        </authorList>
    </citation>
    <scope>IDENTIFICATION</scope>
</reference>
<evidence type="ECO:0000313" key="1">
    <source>
        <dbReference type="Proteomes" id="UP001515500"/>
    </source>
</evidence>
<organism evidence="1 2">
    <name type="scientific">Dioscorea cayennensis subsp. rotundata</name>
    <name type="common">White Guinea yam</name>
    <name type="synonym">Dioscorea rotundata</name>
    <dbReference type="NCBI Taxonomy" id="55577"/>
    <lineage>
        <taxon>Eukaryota</taxon>
        <taxon>Viridiplantae</taxon>
        <taxon>Streptophyta</taxon>
        <taxon>Embryophyta</taxon>
        <taxon>Tracheophyta</taxon>
        <taxon>Spermatophyta</taxon>
        <taxon>Magnoliopsida</taxon>
        <taxon>Liliopsida</taxon>
        <taxon>Dioscoreales</taxon>
        <taxon>Dioscoreaceae</taxon>
        <taxon>Dioscorea</taxon>
    </lineage>
</organism>
<keyword evidence="1" id="KW-1185">Reference proteome</keyword>
<dbReference type="AlphaFoldDB" id="A0AB40ALU9"/>
<dbReference type="RefSeq" id="XP_039115679.1">
    <property type="nucleotide sequence ID" value="XM_039259745.1"/>
</dbReference>
<evidence type="ECO:0000313" key="2">
    <source>
        <dbReference type="RefSeq" id="XP_039115679.1"/>
    </source>
</evidence>
<dbReference type="Proteomes" id="UP001515500">
    <property type="component" value="Chromosome 20"/>
</dbReference>
<sequence>MSSPPCDHSTSMSSPSYDHHCHRCVPVQCWHHRILPKVTIQACRHSSLQLCLKELLDLTTRILRSNSLERWEMAEDPAEEEQVGVPFFDESVEDDTNNIVAVQPMDEWTQFRQETAKDMFNTWQASWYS</sequence>
<proteinExistence type="predicted"/>
<name>A0AB40ALU9_DIOCR</name>
<dbReference type="GeneID" id="120251212"/>
<protein>
    <submittedName>
        <fullName evidence="2">Uncharacterized protein LOC120251212</fullName>
    </submittedName>
</protein>